<dbReference type="EMBL" id="JAGMVJ010000028">
    <property type="protein sequence ID" value="KAH7070134.1"/>
    <property type="molecule type" value="Genomic_DNA"/>
</dbReference>
<reference evidence="1" key="1">
    <citation type="journal article" date="2021" name="Nat. Commun.">
        <title>Genetic determinants of endophytism in the Arabidopsis root mycobiome.</title>
        <authorList>
            <person name="Mesny F."/>
            <person name="Miyauchi S."/>
            <person name="Thiergart T."/>
            <person name="Pickel B."/>
            <person name="Atanasova L."/>
            <person name="Karlsson M."/>
            <person name="Huettel B."/>
            <person name="Barry K.W."/>
            <person name="Haridas S."/>
            <person name="Chen C."/>
            <person name="Bauer D."/>
            <person name="Andreopoulos W."/>
            <person name="Pangilinan J."/>
            <person name="LaButti K."/>
            <person name="Riley R."/>
            <person name="Lipzen A."/>
            <person name="Clum A."/>
            <person name="Drula E."/>
            <person name="Henrissat B."/>
            <person name="Kohler A."/>
            <person name="Grigoriev I.V."/>
            <person name="Martin F.M."/>
            <person name="Hacquard S."/>
        </authorList>
    </citation>
    <scope>NUCLEOTIDE SEQUENCE</scope>
    <source>
        <strain evidence="1">MPI-SDFR-AT-0120</strain>
    </source>
</reference>
<dbReference type="Proteomes" id="UP000813461">
    <property type="component" value="Unassembled WGS sequence"/>
</dbReference>
<comment type="caution">
    <text evidence="1">The sequence shown here is derived from an EMBL/GenBank/DDBJ whole genome shotgun (WGS) entry which is preliminary data.</text>
</comment>
<gene>
    <name evidence="1" type="ORF">FB567DRAFT_634029</name>
</gene>
<evidence type="ECO:0000313" key="1">
    <source>
        <dbReference type="EMBL" id="KAH7070134.1"/>
    </source>
</evidence>
<dbReference type="AlphaFoldDB" id="A0A8K0VSW2"/>
<name>A0A8K0VSW2_9PLEO</name>
<keyword evidence="2" id="KW-1185">Reference proteome</keyword>
<organism evidence="1 2">
    <name type="scientific">Paraphoma chrysanthemicola</name>
    <dbReference type="NCBI Taxonomy" id="798071"/>
    <lineage>
        <taxon>Eukaryota</taxon>
        <taxon>Fungi</taxon>
        <taxon>Dikarya</taxon>
        <taxon>Ascomycota</taxon>
        <taxon>Pezizomycotina</taxon>
        <taxon>Dothideomycetes</taxon>
        <taxon>Pleosporomycetidae</taxon>
        <taxon>Pleosporales</taxon>
        <taxon>Pleosporineae</taxon>
        <taxon>Phaeosphaeriaceae</taxon>
        <taxon>Paraphoma</taxon>
    </lineage>
</organism>
<protein>
    <submittedName>
        <fullName evidence="1">Uncharacterized protein</fullName>
    </submittedName>
</protein>
<evidence type="ECO:0000313" key="2">
    <source>
        <dbReference type="Proteomes" id="UP000813461"/>
    </source>
</evidence>
<proteinExistence type="predicted"/>
<sequence length="86" mass="9741">MTSPGLVPPIPCIEQFKTPALSGEGQFRRKDMWRCVDSISLNAMRNAPKNTHFWYIRLYSIAIIAGIAELQRAFVLDCASKHVSLY</sequence>
<accession>A0A8K0VSW2</accession>